<dbReference type="PANTHER" id="PTHR38431">
    <property type="entry name" value="BLL2305 PROTEIN"/>
    <property type="match status" value="1"/>
</dbReference>
<dbReference type="InterPro" id="IPR036388">
    <property type="entry name" value="WH-like_DNA-bd_sf"/>
</dbReference>
<organism evidence="2">
    <name type="scientific">Marinobacter antarcticus</name>
    <dbReference type="NCBI Taxonomy" id="564117"/>
    <lineage>
        <taxon>Bacteria</taxon>
        <taxon>Pseudomonadati</taxon>
        <taxon>Pseudomonadota</taxon>
        <taxon>Gammaproteobacteria</taxon>
        <taxon>Pseudomonadales</taxon>
        <taxon>Marinobacteraceae</taxon>
        <taxon>Marinobacter</taxon>
    </lineage>
</organism>
<dbReference type="SUPFAM" id="SSF46785">
    <property type="entry name" value="Winged helix' DNA-binding domain"/>
    <property type="match status" value="1"/>
</dbReference>
<evidence type="ECO:0000313" key="2">
    <source>
        <dbReference type="EMBL" id="HEA51818.1"/>
    </source>
</evidence>
<dbReference type="PANTHER" id="PTHR38431:SF1">
    <property type="entry name" value="BLL2305 PROTEIN"/>
    <property type="match status" value="1"/>
</dbReference>
<dbReference type="EMBL" id="DRGY01000046">
    <property type="protein sequence ID" value="HEA51818.1"/>
    <property type="molecule type" value="Genomic_DNA"/>
</dbReference>
<feature type="domain" description="PBP" evidence="1">
    <location>
        <begin position="142"/>
        <end position="322"/>
    </location>
</feature>
<proteinExistence type="predicted"/>
<dbReference type="InterPro" id="IPR036390">
    <property type="entry name" value="WH_DNA-bd_sf"/>
</dbReference>
<gene>
    <name evidence="2" type="ORF">ENI00_05740</name>
</gene>
<dbReference type="Proteomes" id="UP000885748">
    <property type="component" value="Unassembled WGS sequence"/>
</dbReference>
<comment type="caution">
    <text evidence="2">The sequence shown here is derived from an EMBL/GenBank/DDBJ whole genome shotgun (WGS) entry which is preliminary data.</text>
</comment>
<reference evidence="2" key="1">
    <citation type="journal article" date="2020" name="mSystems">
        <title>Genome- and Community-Level Interaction Insights into Carbon Utilization and Element Cycling Functions of Hydrothermarchaeota in Hydrothermal Sediment.</title>
        <authorList>
            <person name="Zhou Z."/>
            <person name="Liu Y."/>
            <person name="Xu W."/>
            <person name="Pan J."/>
            <person name="Luo Z.H."/>
            <person name="Li M."/>
        </authorList>
    </citation>
    <scope>NUCLEOTIDE SEQUENCE [LARGE SCALE GENOMIC DNA]</scope>
    <source>
        <strain evidence="2">HyVt-357</strain>
    </source>
</reference>
<dbReference type="AlphaFoldDB" id="A0A831R2T3"/>
<sequence>MHNKKLTISPAWVFRTDTDELFEPVLFRLLESIRDTGKLTVAAAAAGISYRHAWNLLNRGADILGLPLVIMRKGHGSQLSALGEKLLWAEHRVKARLGPQIDSMAAELNDQIQQLLSGAHPTLRLHASHGYAVALLPEFSEQININLQYRNPEEALSALNRGECDVASFHLPTCPRLARQIISHYQHHLDDDNHRLIRFVIRREGLMMRKGEHDNIRTLHDLSASGLSFVSRDRHSGTRILLNLLLKQQGLAEDSINRTFQPEFTHTAIAAFVASGMAEIGFGVQAAAEQFNLNFIEMASEHYMLIYRQDRMPPATLRYLTTLLQSPTLVDRITGVSGYEPDRPGEITTFDALTAGTT</sequence>
<dbReference type="SUPFAM" id="SSF53850">
    <property type="entry name" value="Periplasmic binding protein-like II"/>
    <property type="match status" value="1"/>
</dbReference>
<accession>A0A831R2T3</accession>
<protein>
    <submittedName>
        <fullName evidence="2">LysR family transcriptional regulator</fullName>
    </submittedName>
</protein>
<dbReference type="RefSeq" id="WP_304100152.1">
    <property type="nucleotide sequence ID" value="NZ_DRGY01000046.1"/>
</dbReference>
<evidence type="ECO:0000259" key="1">
    <source>
        <dbReference type="Pfam" id="PF12727"/>
    </source>
</evidence>
<name>A0A831R2T3_9GAMM</name>
<dbReference type="Gene3D" id="1.10.10.10">
    <property type="entry name" value="Winged helix-like DNA-binding domain superfamily/Winged helix DNA-binding domain"/>
    <property type="match status" value="1"/>
</dbReference>
<dbReference type="InterPro" id="IPR024370">
    <property type="entry name" value="PBP_domain"/>
</dbReference>
<dbReference type="Pfam" id="PF12727">
    <property type="entry name" value="PBP_like"/>
    <property type="match status" value="1"/>
</dbReference>